<feature type="region of interest" description="Disordered" evidence="1">
    <location>
        <begin position="276"/>
        <end position="303"/>
    </location>
</feature>
<reference evidence="2" key="1">
    <citation type="submission" date="2021-12" db="EMBL/GenBank/DDBJ databases">
        <authorList>
            <person name="King R."/>
        </authorList>
    </citation>
    <scope>NUCLEOTIDE SEQUENCE</scope>
</reference>
<evidence type="ECO:0000313" key="2">
    <source>
        <dbReference type="EMBL" id="CAH0550228.1"/>
    </source>
</evidence>
<feature type="region of interest" description="Disordered" evidence="1">
    <location>
        <begin position="130"/>
        <end position="229"/>
    </location>
</feature>
<protein>
    <submittedName>
        <fullName evidence="2">Uncharacterized protein</fullName>
    </submittedName>
</protein>
<keyword evidence="3" id="KW-1185">Reference proteome</keyword>
<feature type="compositionally biased region" description="Basic and acidic residues" evidence="1">
    <location>
        <begin position="130"/>
        <end position="140"/>
    </location>
</feature>
<feature type="compositionally biased region" description="Basic and acidic residues" evidence="1">
    <location>
        <begin position="92"/>
        <end position="104"/>
    </location>
</feature>
<gene>
    <name evidence="2" type="ORF">MELIAE_LOCUS3095</name>
</gene>
<evidence type="ECO:0000256" key="1">
    <source>
        <dbReference type="SAM" id="MobiDB-lite"/>
    </source>
</evidence>
<organism evidence="2 3">
    <name type="scientific">Brassicogethes aeneus</name>
    <name type="common">Rape pollen beetle</name>
    <name type="synonym">Meligethes aeneus</name>
    <dbReference type="NCBI Taxonomy" id="1431903"/>
    <lineage>
        <taxon>Eukaryota</taxon>
        <taxon>Metazoa</taxon>
        <taxon>Ecdysozoa</taxon>
        <taxon>Arthropoda</taxon>
        <taxon>Hexapoda</taxon>
        <taxon>Insecta</taxon>
        <taxon>Pterygota</taxon>
        <taxon>Neoptera</taxon>
        <taxon>Endopterygota</taxon>
        <taxon>Coleoptera</taxon>
        <taxon>Polyphaga</taxon>
        <taxon>Cucujiformia</taxon>
        <taxon>Nitidulidae</taxon>
        <taxon>Meligethinae</taxon>
        <taxon>Brassicogethes</taxon>
    </lineage>
</organism>
<dbReference type="OrthoDB" id="6712682at2759"/>
<feature type="region of interest" description="Disordered" evidence="1">
    <location>
        <begin position="50"/>
        <end position="104"/>
    </location>
</feature>
<dbReference type="AlphaFoldDB" id="A0A9P0FCG5"/>
<sequence>MHQDSDIFCLKETKAGENDGRGIFSINGSCSMRINRKPNAHHEDAFQYGSINMPNRVNPAEPVESENGVQERGVASEAVTEEYRSEEEVEPVEAREDDKAEFTDEMSKEVYDKFIEDMKQDLGEDVVESIRKKTVEESTGKKTPPQKTTGKKTSPKSKNKPVFKKVNKVEEPVSSSQIMRNPLTGAGMECDEHKNQRKNVKNTRSKDETGINRIETIKPAGMKKEKDKKAEEYASEEELELDEEDSIINKFIENIKKYLGDDVFEAIKRKTIEEVRGKKAPHPEAKSKKVLPKLKKQPEVKEANKVDEPVCASMILRNPLTGAGMECEKFKDQRKHIKSKFGSWIW</sequence>
<feature type="compositionally biased region" description="Basic residues" evidence="1">
    <location>
        <begin position="149"/>
        <end position="166"/>
    </location>
</feature>
<feature type="compositionally biased region" description="Basic and acidic residues" evidence="1">
    <location>
        <begin position="276"/>
        <end position="287"/>
    </location>
</feature>
<proteinExistence type="predicted"/>
<name>A0A9P0FCG5_BRAAE</name>
<dbReference type="EMBL" id="OV121133">
    <property type="protein sequence ID" value="CAH0550228.1"/>
    <property type="molecule type" value="Genomic_DNA"/>
</dbReference>
<evidence type="ECO:0000313" key="3">
    <source>
        <dbReference type="Proteomes" id="UP001154078"/>
    </source>
</evidence>
<accession>A0A9P0FCG5</accession>
<dbReference type="Proteomes" id="UP001154078">
    <property type="component" value="Chromosome 2"/>
</dbReference>